<evidence type="ECO:0000313" key="4">
    <source>
        <dbReference type="Proteomes" id="UP000409037"/>
    </source>
</evidence>
<organism evidence="3 4">
    <name type="scientific">Pseudomonas fluorescens</name>
    <dbReference type="NCBI Taxonomy" id="294"/>
    <lineage>
        <taxon>Bacteria</taxon>
        <taxon>Pseudomonadati</taxon>
        <taxon>Pseudomonadota</taxon>
        <taxon>Gammaproteobacteria</taxon>
        <taxon>Pseudomonadales</taxon>
        <taxon>Pseudomonadaceae</taxon>
        <taxon>Pseudomonas</taxon>
    </lineage>
</organism>
<feature type="domain" description="LysR substrate-binding" evidence="2">
    <location>
        <begin position="29"/>
        <end position="107"/>
    </location>
</feature>
<proteinExistence type="inferred from homology"/>
<reference evidence="3 4" key="1">
    <citation type="submission" date="2019-09" db="EMBL/GenBank/DDBJ databases">
        <authorList>
            <person name="Chandra G."/>
            <person name="Truman W A."/>
        </authorList>
    </citation>
    <scope>NUCLEOTIDE SEQUENCE [LARGE SCALE GENOMIC DNA]</scope>
    <source>
        <strain evidence="3">PS833</strain>
    </source>
</reference>
<evidence type="ECO:0000256" key="1">
    <source>
        <dbReference type="ARBA" id="ARBA00009437"/>
    </source>
</evidence>
<dbReference type="PANTHER" id="PTHR30537">
    <property type="entry name" value="HTH-TYPE TRANSCRIPTIONAL REGULATOR"/>
    <property type="match status" value="1"/>
</dbReference>
<comment type="similarity">
    <text evidence="1">Belongs to the LysR transcriptional regulatory family.</text>
</comment>
<dbReference type="Pfam" id="PF03466">
    <property type="entry name" value="LysR_substrate"/>
    <property type="match status" value="1"/>
</dbReference>
<accession>A0A5E7CQG5</accession>
<name>A0A5E7CQG5_PSEFL</name>
<dbReference type="InterPro" id="IPR058163">
    <property type="entry name" value="LysR-type_TF_proteobact-type"/>
</dbReference>
<gene>
    <name evidence="3" type="ORF">PS833_02911</name>
</gene>
<dbReference type="AlphaFoldDB" id="A0A5E7CQG5"/>
<dbReference type="InterPro" id="IPR005119">
    <property type="entry name" value="LysR_subst-bd"/>
</dbReference>
<dbReference type="Gene3D" id="3.40.190.10">
    <property type="entry name" value="Periplasmic binding protein-like II"/>
    <property type="match status" value="2"/>
</dbReference>
<dbReference type="Proteomes" id="UP000409037">
    <property type="component" value="Unassembled WGS sequence"/>
</dbReference>
<sequence length="122" mass="13795">MLEHDCIIAWRKGGRAAWLLKGPKGLVEQQEIRVRHEFGDGEIMLQATLDGCDLSQLPSWLVDDHLRSGALVTVLDRYAGARMPIHVIWPRTRYIQPKVRMIIDALLTITAAQAELFLSNHA</sequence>
<protein>
    <recommendedName>
        <fullName evidence="2">LysR substrate-binding domain-containing protein</fullName>
    </recommendedName>
</protein>
<dbReference type="SUPFAM" id="SSF53850">
    <property type="entry name" value="Periplasmic binding protein-like II"/>
    <property type="match status" value="1"/>
</dbReference>
<dbReference type="PANTHER" id="PTHR30537:SF5">
    <property type="entry name" value="HTH-TYPE TRANSCRIPTIONAL ACTIVATOR TTDR-RELATED"/>
    <property type="match status" value="1"/>
</dbReference>
<dbReference type="EMBL" id="CABVHU010000006">
    <property type="protein sequence ID" value="VVO04238.1"/>
    <property type="molecule type" value="Genomic_DNA"/>
</dbReference>
<evidence type="ECO:0000259" key="2">
    <source>
        <dbReference type="Pfam" id="PF03466"/>
    </source>
</evidence>
<evidence type="ECO:0000313" key="3">
    <source>
        <dbReference type="EMBL" id="VVO04238.1"/>
    </source>
</evidence>